<dbReference type="SMART" id="SM00325">
    <property type="entry name" value="RhoGEF"/>
    <property type="match status" value="1"/>
</dbReference>
<evidence type="ECO:0000256" key="7">
    <source>
        <dbReference type="ARBA" id="ARBA00022737"/>
    </source>
</evidence>
<name>F4P726_BATDJ</name>
<evidence type="ECO:0000256" key="2">
    <source>
        <dbReference type="ARBA" id="ARBA00004134"/>
    </source>
</evidence>
<gene>
    <name evidence="17" type="ORF">BATDEDRAFT_89976</name>
</gene>
<feature type="region of interest" description="Disordered" evidence="13">
    <location>
        <begin position="795"/>
        <end position="831"/>
    </location>
</feature>
<dbReference type="GO" id="GO:0005768">
    <property type="term" value="C:endosome"/>
    <property type="evidence" value="ECO:0007669"/>
    <property type="project" value="UniProtKB-SubCell"/>
</dbReference>
<proteinExistence type="predicted"/>
<reference evidence="17 18" key="1">
    <citation type="submission" date="2009-12" db="EMBL/GenBank/DDBJ databases">
        <title>The draft genome of Batrachochytrium dendrobatidis.</title>
        <authorList>
            <consortium name="US DOE Joint Genome Institute (JGI-PGF)"/>
            <person name="Kuo A."/>
            <person name="Salamov A."/>
            <person name="Schmutz J."/>
            <person name="Lucas S."/>
            <person name="Pitluck S."/>
            <person name="Rosenblum E."/>
            <person name="Stajich J."/>
            <person name="Eisen M."/>
            <person name="Grigoriev I.V."/>
        </authorList>
    </citation>
    <scope>NUCLEOTIDE SEQUENCE [LARGE SCALE GENOMIC DNA]</scope>
    <source>
        <strain evidence="18">JAM81 / FGSC 10211</strain>
    </source>
</reference>
<dbReference type="SMART" id="SM00326">
    <property type="entry name" value="SH3"/>
    <property type="match status" value="2"/>
</dbReference>
<evidence type="ECO:0000256" key="13">
    <source>
        <dbReference type="SAM" id="MobiDB-lite"/>
    </source>
</evidence>
<feature type="compositionally biased region" description="Polar residues" evidence="13">
    <location>
        <begin position="969"/>
        <end position="978"/>
    </location>
</feature>
<evidence type="ECO:0000256" key="10">
    <source>
        <dbReference type="ARBA" id="ARBA00023212"/>
    </source>
</evidence>
<feature type="domain" description="DH" evidence="15">
    <location>
        <begin position="1609"/>
        <end position="1721"/>
    </location>
</feature>
<feature type="compositionally biased region" description="Polar residues" evidence="13">
    <location>
        <begin position="1004"/>
        <end position="1021"/>
    </location>
</feature>
<dbReference type="SUPFAM" id="SSF50044">
    <property type="entry name" value="SH3-domain"/>
    <property type="match status" value="2"/>
</dbReference>
<evidence type="ECO:0000256" key="6">
    <source>
        <dbReference type="ARBA" id="ARBA00022583"/>
    </source>
</evidence>
<feature type="compositionally biased region" description="Pro residues" evidence="13">
    <location>
        <begin position="1023"/>
        <end position="1032"/>
    </location>
</feature>
<dbReference type="PANTHER" id="PTHR11216:SF173">
    <property type="entry name" value="ACTIN CYTOSKELETON-REGULATORY COMPLEX PROTEIN PAN1"/>
    <property type="match status" value="1"/>
</dbReference>
<feature type="region of interest" description="Disordered" evidence="13">
    <location>
        <begin position="1164"/>
        <end position="1219"/>
    </location>
</feature>
<keyword evidence="6" id="KW-0254">Endocytosis</keyword>
<feature type="coiled-coil region" evidence="12">
    <location>
        <begin position="380"/>
        <end position="414"/>
    </location>
</feature>
<feature type="compositionally biased region" description="Low complexity" evidence="13">
    <location>
        <begin position="1129"/>
        <end position="1142"/>
    </location>
</feature>
<evidence type="ECO:0000256" key="11">
    <source>
        <dbReference type="PROSITE-ProRule" id="PRU00192"/>
    </source>
</evidence>
<dbReference type="Pfam" id="PF00018">
    <property type="entry name" value="SH3_1"/>
    <property type="match status" value="1"/>
</dbReference>
<dbReference type="GO" id="GO:0006897">
    <property type="term" value="P:endocytosis"/>
    <property type="evidence" value="ECO:0000318"/>
    <property type="project" value="GO_Central"/>
</dbReference>
<feature type="region of interest" description="Disordered" evidence="13">
    <location>
        <begin position="332"/>
        <end position="353"/>
    </location>
</feature>
<dbReference type="InterPro" id="IPR000219">
    <property type="entry name" value="DH_dom"/>
</dbReference>
<feature type="compositionally biased region" description="Low complexity" evidence="13">
    <location>
        <begin position="814"/>
        <end position="831"/>
    </location>
</feature>
<dbReference type="InterPro" id="IPR000261">
    <property type="entry name" value="EH_dom"/>
</dbReference>
<dbReference type="Gene3D" id="1.20.900.10">
    <property type="entry name" value="Dbl homology (DH) domain"/>
    <property type="match status" value="1"/>
</dbReference>
<feature type="region of interest" description="Disordered" evidence="13">
    <location>
        <begin position="1127"/>
        <end position="1152"/>
    </location>
</feature>
<dbReference type="GeneID" id="18243709"/>
<keyword evidence="5" id="KW-0963">Cytoplasm</keyword>
<evidence type="ECO:0000259" key="14">
    <source>
        <dbReference type="PROSITE" id="PS50002"/>
    </source>
</evidence>
<dbReference type="SUPFAM" id="SSF48065">
    <property type="entry name" value="DBL homology domain (DH-domain)"/>
    <property type="match status" value="1"/>
</dbReference>
<dbReference type="GO" id="GO:0030674">
    <property type="term" value="F:protein-macromolecule adaptor activity"/>
    <property type="evidence" value="ECO:0000318"/>
    <property type="project" value="GO_Central"/>
</dbReference>
<evidence type="ECO:0000313" key="18">
    <source>
        <dbReference type="Proteomes" id="UP000007241"/>
    </source>
</evidence>
<feature type="compositionally biased region" description="Low complexity" evidence="13">
    <location>
        <begin position="125"/>
        <end position="142"/>
    </location>
</feature>
<evidence type="ECO:0000256" key="8">
    <source>
        <dbReference type="ARBA" id="ARBA00023054"/>
    </source>
</evidence>
<feature type="domain" description="EH" evidence="16">
    <location>
        <begin position="20"/>
        <end position="103"/>
    </location>
</feature>
<evidence type="ECO:0000256" key="12">
    <source>
        <dbReference type="SAM" id="Coils"/>
    </source>
</evidence>
<organism evidence="17 18">
    <name type="scientific">Batrachochytrium dendrobatidis (strain JAM81 / FGSC 10211)</name>
    <name type="common">Frog chytrid fungus</name>
    <dbReference type="NCBI Taxonomy" id="684364"/>
    <lineage>
        <taxon>Eukaryota</taxon>
        <taxon>Fungi</taxon>
        <taxon>Fungi incertae sedis</taxon>
        <taxon>Chytridiomycota</taxon>
        <taxon>Chytridiomycota incertae sedis</taxon>
        <taxon>Chytridiomycetes</taxon>
        <taxon>Rhizophydiales</taxon>
        <taxon>Rhizophydiales incertae sedis</taxon>
        <taxon>Batrachochytrium</taxon>
    </lineage>
</organism>
<evidence type="ECO:0000256" key="4">
    <source>
        <dbReference type="ARBA" id="ARBA00022443"/>
    </source>
</evidence>
<dbReference type="GO" id="GO:0005886">
    <property type="term" value="C:plasma membrane"/>
    <property type="evidence" value="ECO:0000318"/>
    <property type="project" value="GO_Central"/>
</dbReference>
<dbReference type="GO" id="GO:0030479">
    <property type="term" value="C:actin cortical patch"/>
    <property type="evidence" value="ECO:0007669"/>
    <property type="project" value="UniProtKB-SubCell"/>
</dbReference>
<feature type="region of interest" description="Disordered" evidence="13">
    <location>
        <begin position="110"/>
        <end position="142"/>
    </location>
</feature>
<dbReference type="InParanoid" id="F4P726"/>
<dbReference type="CDD" id="cd00174">
    <property type="entry name" value="SH3"/>
    <property type="match status" value="2"/>
</dbReference>
<evidence type="ECO:0000256" key="1">
    <source>
        <dbReference type="ARBA" id="ARBA00004125"/>
    </source>
</evidence>
<feature type="domain" description="SH3" evidence="14">
    <location>
        <begin position="1352"/>
        <end position="1419"/>
    </location>
</feature>
<dbReference type="Proteomes" id="UP000007241">
    <property type="component" value="Unassembled WGS sequence"/>
</dbReference>
<feature type="compositionally biased region" description="Polar residues" evidence="13">
    <location>
        <begin position="1517"/>
        <end position="1543"/>
    </location>
</feature>
<evidence type="ECO:0000313" key="17">
    <source>
        <dbReference type="EMBL" id="EGF78977.1"/>
    </source>
</evidence>
<evidence type="ECO:0000256" key="5">
    <source>
        <dbReference type="ARBA" id="ARBA00022490"/>
    </source>
</evidence>
<feature type="region of interest" description="Disordered" evidence="13">
    <location>
        <begin position="950"/>
        <end position="981"/>
    </location>
</feature>
<keyword evidence="9" id="KW-0472">Membrane</keyword>
<evidence type="ECO:0000259" key="15">
    <source>
        <dbReference type="PROSITE" id="PS50010"/>
    </source>
</evidence>
<feature type="region of interest" description="Disordered" evidence="13">
    <location>
        <begin position="1004"/>
        <end position="1036"/>
    </location>
</feature>
<dbReference type="GO" id="GO:0016197">
    <property type="term" value="P:endosomal transport"/>
    <property type="evidence" value="ECO:0000318"/>
    <property type="project" value="GO_Central"/>
</dbReference>
<feature type="region of interest" description="Disordered" evidence="13">
    <location>
        <begin position="1498"/>
        <end position="1547"/>
    </location>
</feature>
<feature type="compositionally biased region" description="Polar residues" evidence="13">
    <location>
        <begin position="332"/>
        <end position="352"/>
    </location>
</feature>
<dbReference type="Pfam" id="PF07653">
    <property type="entry name" value="SH3_2"/>
    <property type="match status" value="1"/>
</dbReference>
<evidence type="ECO:0000256" key="9">
    <source>
        <dbReference type="ARBA" id="ARBA00023136"/>
    </source>
</evidence>
<dbReference type="Pfam" id="PF12763">
    <property type="entry name" value="EH"/>
    <property type="match status" value="2"/>
</dbReference>
<evidence type="ECO:0000259" key="16">
    <source>
        <dbReference type="PROSITE" id="PS50031"/>
    </source>
</evidence>
<dbReference type="PROSITE" id="PS50002">
    <property type="entry name" value="SH3"/>
    <property type="match status" value="2"/>
</dbReference>
<feature type="region of interest" description="Disordered" evidence="13">
    <location>
        <begin position="1082"/>
        <end position="1111"/>
    </location>
</feature>
<dbReference type="PROSITE" id="PS50031">
    <property type="entry name" value="EH"/>
    <property type="match status" value="2"/>
</dbReference>
<keyword evidence="7" id="KW-0677">Repeat</keyword>
<keyword evidence="4 11" id="KW-0728">SH3 domain</keyword>
<feature type="compositionally biased region" description="Low complexity" evidence="13">
    <location>
        <begin position="795"/>
        <end position="804"/>
    </location>
</feature>
<dbReference type="Gene3D" id="1.10.238.10">
    <property type="entry name" value="EF-hand"/>
    <property type="match status" value="2"/>
</dbReference>
<sequence>MHSGQAAAGTAGLSFIHPQDLIQYKQLFLSANGGNASISMSSISAQQVFMQSGLPTTTLAAIWNLCTVNGGQTLTFAEFALGMFLAKLALSGSPLPPSLPPDVHQQVLAASATSAPGSGSGPGPGSYSVSSGSRSVSGSYGSASPNIAPLSQPINSPLIPQLTGMSSSSSIASLHGPKQTLQIPQQFQQQRRAWIITPAEKAQYDVTFKTWDPTNSGYMDGDRAKQVFAQSGLSQNILAHIWSLCDTHQIGKLNSDEFAVAMHIIYKKLNGHDVPVTLPPELVPPSTRDLNELSAYAKTEASKMQSTRRISPSASLLGINSESFTQKLPRSLSGSFNKDMQDQTRSSVSYNSKADESRRLESLALVEAKRKEIATIKSKIEADSRECTNIEVKLKNLETQSVFAEENIVELTKVKSKITPHAGVSGVGPPLSAEEIFEFERLEKSTLALVDECKQRQLEVSDIKTAALRAKHIRLASNTQASGTNVGGDVANKAAALLAARMAALGVAPKAPLLGASMSTPLLGTPTSTPLAPSASTSSLVDEISAVDLQKFSRLQELNEIRNRITIYSNQIRSAITIQKASSGLSSSDSWNPSVSDRVKYEEGVGLESINAISMLGKLKKLRGRAVDTIVTPNTHLRSTHEPIASSFTSDVAYTTTPAISSHPFSANLQANQPFGAVQSETPRYPSTFANSHLASPSLRSQSESMANVLAQADAATLAAKKRTFNRTADINARIAAATARVPSVSSPVSTLGSSSAQGYGSVNASTSSFASTLNLLPTGEASSTDLTTTIIPTAIPTNAISPAGRRPPPPPSSTSRRVLSSPSTTTVPRTTLADLPAQSVALSTVSLESKTIPSLVTSTNPFDMFLSEQHNVPLISTSTNAFMTLTGISSTNPFGNFEAKTSVPVLEPATVVPLTNASSKEENGASIAMKAIFKREQDEIQRKTDAMALEAQRKTSRTPSPTRIGGTRSPSPASKLSPSRILAPVSDTTASSLESPLAATITSHTSVVSQQPSPTATVFSNIPPPPPPPPVQSFAPIQLAVGTGSTKSISASIDSPIPAAGDTTSLLASALASHRGRMGIASDTEDEAGGGSDWGSVSSRSASPVKQSAKPFNVRAGTIPLSTGILRPQSETTTSPTSLPSARFVENSTDVPETIETISIPAVSVGNSAPPPPPPPPPTAADGSVIFKPVSKTGSKVSGGLESTTEKARPTPADVGAKGPNLFALAGGMMGPNALKNTKKAILNTSTATTATSLSDSVSHTLNMPSSTKTEKTFDINTTHVSKNTALEEWEVLGNAEKSSMADKQASDMVALSQHAMQSQSNPNIFASTNTLLTESVDKLIAPEQVQPYDASVRRARLLFDFIGTRADDLTVHAGDIISIESETEEWLFCSVVTDGSSHEESKTSGWVPKNFVDFITESEMDTRQRISRARVLYDFNAQHDDDVTVTAGLVVDVTSKQTLEWWRVRTPAGDIGLVPRNYLEELSDTHDGNIANVLHADQNDDDSFGGNDSNHHTFHSNTGPHESMPFQSSHQFQSNSANTHGAGSDALGHFGHATTKFALPELSDSQNAAYKTDDGKKSELLDFLAVDNGCSNYDTVKLARVSSEDGKRADAVCEMIQTERNYVQDLHVIIELFQKPMELFVDARLVFANICQILTVNELILADFEKYASGVSSESIGEIFLKYLDDLECYKGYCSNLSNASELLQKMRSETPSLDSFLKVSRSTECGILPLMVTCC</sequence>
<dbReference type="SUPFAM" id="SSF47473">
    <property type="entry name" value="EF-hand"/>
    <property type="match status" value="2"/>
</dbReference>
<feature type="compositionally biased region" description="Polar residues" evidence="13">
    <location>
        <begin position="1096"/>
        <end position="1107"/>
    </location>
</feature>
<protein>
    <recommendedName>
        <fullName evidence="19">Actin cytoskeleton-regulatory complex protein pan1</fullName>
    </recommendedName>
</protein>
<dbReference type="GO" id="GO:0005737">
    <property type="term" value="C:cytoplasm"/>
    <property type="evidence" value="ECO:0000318"/>
    <property type="project" value="GO_Central"/>
</dbReference>
<accession>F4P726</accession>
<dbReference type="OMA" id="GMPGQWG"/>
<dbReference type="GO" id="GO:0005085">
    <property type="term" value="F:guanyl-nucleotide exchange factor activity"/>
    <property type="evidence" value="ECO:0007669"/>
    <property type="project" value="InterPro"/>
</dbReference>
<dbReference type="InterPro" id="IPR036028">
    <property type="entry name" value="SH3-like_dom_sf"/>
</dbReference>
<feature type="compositionally biased region" description="Pro residues" evidence="13">
    <location>
        <begin position="1170"/>
        <end position="1180"/>
    </location>
</feature>
<dbReference type="SMART" id="SM00027">
    <property type="entry name" value="EH"/>
    <property type="match status" value="2"/>
</dbReference>
<dbReference type="STRING" id="684364.F4P726"/>
<dbReference type="Pfam" id="PF00621">
    <property type="entry name" value="RhoGEF"/>
    <property type="match status" value="1"/>
</dbReference>
<keyword evidence="8 12" id="KW-0175">Coiled coil</keyword>
<dbReference type="CDD" id="cd00160">
    <property type="entry name" value="RhoGEF"/>
    <property type="match status" value="1"/>
</dbReference>
<evidence type="ECO:0000256" key="3">
    <source>
        <dbReference type="ARBA" id="ARBA00004413"/>
    </source>
</evidence>
<dbReference type="RefSeq" id="XP_006680527.1">
    <property type="nucleotide sequence ID" value="XM_006680464.1"/>
</dbReference>
<keyword evidence="10" id="KW-0206">Cytoskeleton</keyword>
<dbReference type="HOGENOM" id="CLU_239760_0_0_1"/>
<evidence type="ECO:0008006" key="19">
    <source>
        <dbReference type="Google" id="ProtNLM"/>
    </source>
</evidence>
<dbReference type="InterPro" id="IPR035899">
    <property type="entry name" value="DBL_dom_sf"/>
</dbReference>
<dbReference type="PROSITE" id="PS50010">
    <property type="entry name" value="DH_2"/>
    <property type="match status" value="1"/>
</dbReference>
<dbReference type="Gene3D" id="2.30.30.40">
    <property type="entry name" value="SH3 Domains"/>
    <property type="match status" value="2"/>
</dbReference>
<feature type="domain" description="SH3" evidence="14">
    <location>
        <begin position="1426"/>
        <end position="1486"/>
    </location>
</feature>
<dbReference type="OrthoDB" id="1716625at2759"/>
<dbReference type="EMBL" id="GL882887">
    <property type="protein sequence ID" value="EGF78977.1"/>
    <property type="molecule type" value="Genomic_DNA"/>
</dbReference>
<feature type="domain" description="EH" evidence="16">
    <location>
        <begin position="200"/>
        <end position="289"/>
    </location>
</feature>
<keyword evidence="18" id="KW-1185">Reference proteome</keyword>
<dbReference type="InterPro" id="IPR011992">
    <property type="entry name" value="EF-hand-dom_pair"/>
</dbReference>
<comment type="subcellular location">
    <subcellularLocation>
        <location evidence="3">Cell membrane</location>
        <topology evidence="3">Peripheral membrane protein</topology>
        <orientation evidence="3">Cytoplasmic side</orientation>
    </subcellularLocation>
    <subcellularLocation>
        <location evidence="2">Cytoplasm</location>
        <location evidence="2">Cytoskeleton</location>
        <location evidence="2">Actin patch</location>
    </subcellularLocation>
    <subcellularLocation>
        <location evidence="1">Endosome membrane</location>
        <topology evidence="1">Peripheral membrane protein</topology>
        <orientation evidence="1">Cytoplasmic side</orientation>
    </subcellularLocation>
</comment>
<dbReference type="PANTHER" id="PTHR11216">
    <property type="entry name" value="EH DOMAIN"/>
    <property type="match status" value="1"/>
</dbReference>
<dbReference type="InterPro" id="IPR001452">
    <property type="entry name" value="SH3_domain"/>
</dbReference>
<dbReference type="CDD" id="cd00052">
    <property type="entry name" value="EH"/>
    <property type="match status" value="1"/>
</dbReference>